<dbReference type="Proteomes" id="UP000006265">
    <property type="component" value="Unassembled WGS sequence"/>
</dbReference>
<comment type="caution">
    <text evidence="1">The sequence shown here is derived from an EMBL/GenBank/DDBJ whole genome shotgun (WGS) entry which is preliminary data.</text>
</comment>
<protein>
    <submittedName>
        <fullName evidence="1">Uncharacterized protein</fullName>
    </submittedName>
</protein>
<dbReference type="EMBL" id="AMRA01000026">
    <property type="protein sequence ID" value="EKF24992.1"/>
    <property type="molecule type" value="Genomic_DNA"/>
</dbReference>
<reference evidence="1 2" key="1">
    <citation type="journal article" date="2012" name="J. Bacteriol.">
        <title>Genome sequence of Mycobacterium hassiacum DSM 44199, a rare source of heat-stable mycobacterial proteins.</title>
        <authorList>
            <person name="Tiago I."/>
            <person name="Maranha A."/>
            <person name="Mendes V."/>
            <person name="Alarico S."/>
            <person name="Moynihan P.J."/>
            <person name="Clarke A.J."/>
            <person name="Macedo-Ribeiro S."/>
            <person name="Pereira P.J."/>
            <person name="Empadinhas N."/>
        </authorList>
    </citation>
    <scope>NUCLEOTIDE SEQUENCE [LARGE SCALE GENOMIC DNA]</scope>
    <source>
        <strain evidence="2">DSM 44199 / CIP 105218 / JCM 12690 / 3849</strain>
    </source>
</reference>
<dbReference type="PATRIC" id="fig|1122247.3.peg.936"/>
<proteinExistence type="predicted"/>
<accession>K5BGQ5</accession>
<dbReference type="STRING" id="1122247.GCA_000379865_03826"/>
<dbReference type="AlphaFoldDB" id="K5BGQ5"/>
<dbReference type="Pfam" id="PF11259">
    <property type="entry name" value="DUF3060"/>
    <property type="match status" value="1"/>
</dbReference>
<dbReference type="RefSeq" id="WP_005625284.1">
    <property type="nucleotide sequence ID" value="NZ_AMRA01000026.1"/>
</dbReference>
<evidence type="ECO:0000313" key="2">
    <source>
        <dbReference type="Proteomes" id="UP000006265"/>
    </source>
</evidence>
<keyword evidence="2" id="KW-1185">Reference proteome</keyword>
<sequence>MASEDDPEERIRYLERATQRARELGVDQTSGEWPSADALPPPVEGYPSSYPTGGHYSPPSSRTVLPVTIVVAVVSVVILGVLGAGTLVWWAFRGASLDGVAGGGGHVDFPEGPSFRTLPPLPSFGPIPEPPSFPTRTPLPSINPTPEPPAVIEGLPGFQIRVSGVGNVRRIVCDDTIVSVSGVGNTVTIAGHCRRVVVPGADNEVTVDSTDVIDASGFDNRVLYHTGDPHINQSGTNVVERTP</sequence>
<evidence type="ECO:0000313" key="1">
    <source>
        <dbReference type="EMBL" id="EKF24992.1"/>
    </source>
</evidence>
<dbReference type="OrthoDB" id="4697236at2"/>
<organism evidence="1 2">
    <name type="scientific">Mycolicibacterium hassiacum (strain DSM 44199 / CIP 105218 / JCM 12690 / 3849)</name>
    <name type="common">Mycobacterium hassiacum</name>
    <dbReference type="NCBI Taxonomy" id="1122247"/>
    <lineage>
        <taxon>Bacteria</taxon>
        <taxon>Bacillati</taxon>
        <taxon>Actinomycetota</taxon>
        <taxon>Actinomycetes</taxon>
        <taxon>Mycobacteriales</taxon>
        <taxon>Mycobacteriaceae</taxon>
        <taxon>Mycolicibacterium</taxon>
    </lineage>
</organism>
<name>K5BGQ5_MYCHD</name>
<dbReference type="InterPro" id="IPR021417">
    <property type="entry name" value="DUF3060"/>
</dbReference>
<dbReference type="eggNOG" id="ENOG5033C3T">
    <property type="taxonomic scope" value="Bacteria"/>
</dbReference>
<gene>
    <name evidence="1" type="ORF">C731_0975</name>
</gene>